<evidence type="ECO:0000313" key="2">
    <source>
        <dbReference type="Proteomes" id="UP000708298"/>
    </source>
</evidence>
<accession>A0A963YP33</accession>
<dbReference type="RefSeq" id="WP_227319684.1">
    <property type="nucleotide sequence ID" value="NZ_JAESVB010000001.1"/>
</dbReference>
<organism evidence="1 2">
    <name type="scientific">Acidisoma silvae</name>
    <dbReference type="NCBI Taxonomy" id="2802396"/>
    <lineage>
        <taxon>Bacteria</taxon>
        <taxon>Pseudomonadati</taxon>
        <taxon>Pseudomonadota</taxon>
        <taxon>Alphaproteobacteria</taxon>
        <taxon>Acetobacterales</taxon>
        <taxon>Acidocellaceae</taxon>
        <taxon>Acidisoma</taxon>
    </lineage>
</organism>
<reference evidence="1" key="2">
    <citation type="submission" date="2021-01" db="EMBL/GenBank/DDBJ databases">
        <authorList>
            <person name="Mieszkin S."/>
            <person name="Pouder E."/>
            <person name="Alain K."/>
        </authorList>
    </citation>
    <scope>NUCLEOTIDE SEQUENCE</scope>
    <source>
        <strain evidence="1">HW T2.11</strain>
    </source>
</reference>
<keyword evidence="2" id="KW-1185">Reference proteome</keyword>
<dbReference type="InterPro" id="IPR006637">
    <property type="entry name" value="ChW"/>
</dbReference>
<reference evidence="1" key="1">
    <citation type="journal article" date="2021" name="Microorganisms">
        <title>Acidisoma silvae sp. nov. and Acidisomacellulosilytica sp. nov., Two Acidophilic Bacteria Isolated from Decaying Wood, Hydrolyzing Cellulose and Producing Poly-3-hydroxybutyrate.</title>
        <authorList>
            <person name="Mieszkin S."/>
            <person name="Pouder E."/>
            <person name="Uroz S."/>
            <person name="Simon-Colin C."/>
            <person name="Alain K."/>
        </authorList>
    </citation>
    <scope>NUCLEOTIDE SEQUENCE</scope>
    <source>
        <strain evidence="1">HW T2.11</strain>
    </source>
</reference>
<comment type="caution">
    <text evidence="1">The sequence shown here is derived from an EMBL/GenBank/DDBJ whole genome shotgun (WGS) entry which is preliminary data.</text>
</comment>
<sequence>MSQSDRQSPAPAADNRVQEIRASAHLMSLDSGVFCLVNGSPKSADSPLTGVRVSAVDPNDSDISIVTFRPDGWLTGGGDSALIRVLSDAAQILITIYQAVGSTEGAPKLRVLRLSEAAEGNAAAAGAAPAGIRKPVALLTGSHDIIAHVQRMGDLGKSFGEWMGEPGSQLAVEGFSLAAPEGLEPGDITYQAVLGRGWLSPWNEAGQFCGSRGMALPILGFKVKLSDAAAKRFTLSISASFLDGTKLDDLGSEESVEAPSLSPLEAFLIDLAPKAGAKKAPVAVAPVVAKAKPVVPAPAAKPVAKPIVKTPMKPAKRSR</sequence>
<proteinExistence type="predicted"/>
<dbReference type="Pfam" id="PF07538">
    <property type="entry name" value="ChW"/>
    <property type="match status" value="1"/>
</dbReference>
<protein>
    <submittedName>
        <fullName evidence="1">Uncharacterized protein</fullName>
    </submittedName>
</protein>
<dbReference type="EMBL" id="JAESVB010000001">
    <property type="protein sequence ID" value="MCB8874029.1"/>
    <property type="molecule type" value="Genomic_DNA"/>
</dbReference>
<dbReference type="Proteomes" id="UP000708298">
    <property type="component" value="Unassembled WGS sequence"/>
</dbReference>
<evidence type="ECO:0000313" key="1">
    <source>
        <dbReference type="EMBL" id="MCB8874029.1"/>
    </source>
</evidence>
<name>A0A963YP33_9PROT</name>
<gene>
    <name evidence="1" type="ORF">ASILVAE211_02455</name>
</gene>
<dbReference type="AlphaFoldDB" id="A0A963YP33"/>